<comment type="caution">
    <text evidence="7">The sequence shown here is derived from an EMBL/GenBank/DDBJ whole genome shotgun (WGS) entry which is preliminary data.</text>
</comment>
<dbReference type="AlphaFoldDB" id="A0A3M3EVK9"/>
<dbReference type="PANTHER" id="PTHR38480">
    <property type="entry name" value="SLR0254 PROTEIN"/>
    <property type="match status" value="1"/>
</dbReference>
<dbReference type="PANTHER" id="PTHR38480:SF1">
    <property type="entry name" value="SLR0254 PROTEIN"/>
    <property type="match status" value="1"/>
</dbReference>
<accession>A0A3M3EVK9</accession>
<evidence type="ECO:0000313" key="7">
    <source>
        <dbReference type="EMBL" id="RMM53464.1"/>
    </source>
</evidence>
<keyword evidence="3 5" id="KW-1133">Transmembrane helix</keyword>
<keyword evidence="8" id="KW-1185">Reference proteome</keyword>
<gene>
    <name evidence="7" type="ORF">ALQ77_03351</name>
</gene>
<dbReference type="GO" id="GO:0016020">
    <property type="term" value="C:membrane"/>
    <property type="evidence" value="ECO:0007669"/>
    <property type="project" value="UniProtKB-SubCell"/>
</dbReference>
<protein>
    <recommendedName>
        <fullName evidence="6">RDD domain-containing protein</fullName>
    </recommendedName>
</protein>
<evidence type="ECO:0000256" key="1">
    <source>
        <dbReference type="ARBA" id="ARBA00004141"/>
    </source>
</evidence>
<evidence type="ECO:0000256" key="2">
    <source>
        <dbReference type="ARBA" id="ARBA00022692"/>
    </source>
</evidence>
<feature type="transmembrane region" description="Helical" evidence="5">
    <location>
        <begin position="73"/>
        <end position="94"/>
    </location>
</feature>
<keyword evidence="2 5" id="KW-0812">Transmembrane</keyword>
<proteinExistence type="predicted"/>
<evidence type="ECO:0000259" key="6">
    <source>
        <dbReference type="Pfam" id="PF06271"/>
    </source>
</evidence>
<organism evidence="7 8">
    <name type="scientific">Pseudomonas corrugata</name>
    <dbReference type="NCBI Taxonomy" id="47879"/>
    <lineage>
        <taxon>Bacteria</taxon>
        <taxon>Pseudomonadati</taxon>
        <taxon>Pseudomonadota</taxon>
        <taxon>Gammaproteobacteria</taxon>
        <taxon>Pseudomonadales</taxon>
        <taxon>Pseudomonadaceae</taxon>
        <taxon>Pseudomonas</taxon>
    </lineage>
</organism>
<dbReference type="InterPro" id="IPR010432">
    <property type="entry name" value="RDD"/>
</dbReference>
<feature type="domain" description="RDD" evidence="6">
    <location>
        <begin position="38"/>
        <end position="157"/>
    </location>
</feature>
<evidence type="ECO:0000256" key="5">
    <source>
        <dbReference type="SAM" id="Phobius"/>
    </source>
</evidence>
<dbReference type="STRING" id="47879.AXG94_09325"/>
<dbReference type="Pfam" id="PF06271">
    <property type="entry name" value="RDD"/>
    <property type="match status" value="1"/>
</dbReference>
<dbReference type="Proteomes" id="UP000270661">
    <property type="component" value="Unassembled WGS sequence"/>
</dbReference>
<evidence type="ECO:0000313" key="8">
    <source>
        <dbReference type="Proteomes" id="UP000270661"/>
    </source>
</evidence>
<comment type="subcellular location">
    <subcellularLocation>
        <location evidence="1">Membrane</location>
        <topology evidence="1">Multi-pass membrane protein</topology>
    </subcellularLocation>
</comment>
<sequence>MPMLETPALQRTATLPPPLDTRYQVETPEGIDLPLRPAGLMPRALAFAIDLGIRGLILGFLFGILAFFGDLGIGLGSILLFVVSWWYMVLFEVLHQGCSPGKQMMGLRVVQDDGRPIGWSASLIRNLLRFVDMLPFGYTFGAISCLQHPAFKRLGDLAAGTLVVYREQPVKRPALPSALPVRPPFALSLNEQRAVLGFAERQAELSQARVNELAAILAAPLNVQPPRAVAELNGIARGLLGPT</sequence>
<keyword evidence="4 5" id="KW-0472">Membrane</keyword>
<evidence type="ECO:0000256" key="3">
    <source>
        <dbReference type="ARBA" id="ARBA00022989"/>
    </source>
</evidence>
<name>A0A3M3EVK9_9PSED</name>
<dbReference type="EMBL" id="RBOJ01000035">
    <property type="protein sequence ID" value="RMM53464.1"/>
    <property type="molecule type" value="Genomic_DNA"/>
</dbReference>
<reference evidence="7 8" key="1">
    <citation type="submission" date="2018-08" db="EMBL/GenBank/DDBJ databases">
        <title>Recombination of ecologically and evolutionarily significant loci maintains genetic cohesion in the Pseudomonas syringae species complex.</title>
        <authorList>
            <person name="Dillon M."/>
            <person name="Thakur S."/>
            <person name="Almeida R.N.D."/>
            <person name="Weir B.S."/>
            <person name="Guttman D.S."/>
        </authorList>
    </citation>
    <scope>NUCLEOTIDE SEQUENCE [LARGE SCALE GENOMIC DNA]</scope>
    <source>
        <strain evidence="7 8">NCPPB2445</strain>
    </source>
</reference>
<evidence type="ECO:0000256" key="4">
    <source>
        <dbReference type="ARBA" id="ARBA00023136"/>
    </source>
</evidence>
<feature type="transmembrane region" description="Helical" evidence="5">
    <location>
        <begin position="44"/>
        <end position="67"/>
    </location>
</feature>